<protein>
    <submittedName>
        <fullName evidence="1">Uncharacterized protein</fullName>
    </submittedName>
</protein>
<organism evidence="1">
    <name type="scientific">Anguilla anguilla</name>
    <name type="common">European freshwater eel</name>
    <name type="synonym">Muraena anguilla</name>
    <dbReference type="NCBI Taxonomy" id="7936"/>
    <lineage>
        <taxon>Eukaryota</taxon>
        <taxon>Metazoa</taxon>
        <taxon>Chordata</taxon>
        <taxon>Craniata</taxon>
        <taxon>Vertebrata</taxon>
        <taxon>Euteleostomi</taxon>
        <taxon>Actinopterygii</taxon>
        <taxon>Neopterygii</taxon>
        <taxon>Teleostei</taxon>
        <taxon>Anguilliformes</taxon>
        <taxon>Anguillidae</taxon>
        <taxon>Anguilla</taxon>
    </lineage>
</organism>
<proteinExistence type="predicted"/>
<name>A0A0E9UMQ1_ANGAN</name>
<reference evidence="1" key="2">
    <citation type="journal article" date="2015" name="Fish Shellfish Immunol.">
        <title>Early steps in the European eel (Anguilla anguilla)-Vibrio vulnificus interaction in the gills: Role of the RtxA13 toxin.</title>
        <authorList>
            <person name="Callol A."/>
            <person name="Pajuelo D."/>
            <person name="Ebbesson L."/>
            <person name="Teles M."/>
            <person name="MacKenzie S."/>
            <person name="Amaro C."/>
        </authorList>
    </citation>
    <scope>NUCLEOTIDE SEQUENCE</scope>
</reference>
<dbReference type="EMBL" id="GBXM01042067">
    <property type="protein sequence ID" value="JAH66510.1"/>
    <property type="molecule type" value="Transcribed_RNA"/>
</dbReference>
<dbReference type="AlphaFoldDB" id="A0A0E9UMQ1"/>
<accession>A0A0E9UMQ1</accession>
<reference evidence="1" key="1">
    <citation type="submission" date="2014-11" db="EMBL/GenBank/DDBJ databases">
        <authorList>
            <person name="Amaro Gonzalez C."/>
        </authorList>
    </citation>
    <scope>NUCLEOTIDE SEQUENCE</scope>
</reference>
<evidence type="ECO:0000313" key="1">
    <source>
        <dbReference type="EMBL" id="JAH66510.1"/>
    </source>
</evidence>
<sequence>MLDVYELCTSELQEKMVGMRSKFKEMRTRSWESSKKMRKIRWRQH</sequence>